<dbReference type="InterPro" id="IPR005162">
    <property type="entry name" value="Retrotrans_gag_dom"/>
</dbReference>
<dbReference type="Gene3D" id="3.30.420.10">
    <property type="entry name" value="Ribonuclease H-like superfamily/Ribonuclease H"/>
    <property type="match status" value="1"/>
</dbReference>
<dbReference type="InterPro" id="IPR016197">
    <property type="entry name" value="Chromo-like_dom_sf"/>
</dbReference>
<dbReference type="Gene3D" id="4.10.60.10">
    <property type="entry name" value="Zinc finger, CCHC-type"/>
    <property type="match status" value="1"/>
</dbReference>
<dbReference type="GO" id="GO:0003676">
    <property type="term" value="F:nucleic acid binding"/>
    <property type="evidence" value="ECO:0007669"/>
    <property type="project" value="InterPro"/>
</dbReference>
<proteinExistence type="predicted"/>
<evidence type="ECO:0000259" key="3">
    <source>
        <dbReference type="PROSITE" id="PS50158"/>
    </source>
</evidence>
<evidence type="ECO:0000256" key="2">
    <source>
        <dbReference type="SAM" id="MobiDB-lite"/>
    </source>
</evidence>
<comment type="caution">
    <text evidence="4">The sequence shown here is derived from an EMBL/GenBank/DDBJ whole genome shotgun (WGS) entry which is preliminary data.</text>
</comment>
<feature type="region of interest" description="Disordered" evidence="2">
    <location>
        <begin position="206"/>
        <end position="262"/>
    </location>
</feature>
<feature type="compositionally biased region" description="Low complexity" evidence="2">
    <location>
        <begin position="246"/>
        <end position="259"/>
    </location>
</feature>
<name>A0AAD8WZ01_LOLMU</name>
<evidence type="ECO:0000313" key="5">
    <source>
        <dbReference type="Proteomes" id="UP001231189"/>
    </source>
</evidence>
<dbReference type="InterPro" id="IPR036875">
    <property type="entry name" value="Znf_CCHC_sf"/>
</dbReference>
<sequence length="557" mass="64485">MAQVLDNIETNRLRNEQLLERVAQNTEHRPDNCVTLGDFIRALPPVFTHPKEPLDADDWLRTIERKFNALHVPPGERVNFATYQLEGAAGSWWEGFLALQAPGHDVTWEEFVTAFRAAYIPKTVMDIKRREFLDFTQGKLDVETYGREFTQLSRYAPRDVVDDADKQDLFRKGLNPELRYEMLPFTFQSFQDLHNRALLMENGRKDLEKSKRREEGDSRASSSNNKKRRVWIPYSAVPRAPYAPRSSGNNSKPPSGGSSYRPAMGTVPSGACYSCGQPGHYSKECPQKSAGRGYSQPKKDDKYPASGRARLTHVSADEAEEDPSVLMDWEKCLPFAEFTYNNSFQSSLGMAPFEALYGRRCRAPLNWSETGERKFFGPDIINEAEDQVRIIRERLKTAQSRQKSYYDRHHQEVKYEIGDQAYLRVTPLKGVRRFGIKGKLAPRYVGPFRVLAKRGNVSYKLELPSNFPEVHDVFHVSQLKRCFKDPIRGVDHETLDLQEDLTYREHPVRILDEAERKTRRQSIKFLKVQWSNHSEQEATWEREDRLRSEYPSFFSKI</sequence>
<keyword evidence="1" id="KW-0863">Zinc-finger</keyword>
<accession>A0AAD8WZ01</accession>
<dbReference type="GO" id="GO:0008270">
    <property type="term" value="F:zinc ion binding"/>
    <property type="evidence" value="ECO:0007669"/>
    <property type="project" value="UniProtKB-KW"/>
</dbReference>
<feature type="compositionally biased region" description="Basic and acidic residues" evidence="2">
    <location>
        <begin position="206"/>
        <end position="218"/>
    </location>
</feature>
<dbReference type="Pfam" id="PF03732">
    <property type="entry name" value="Retrotrans_gag"/>
    <property type="match status" value="1"/>
</dbReference>
<dbReference type="EMBL" id="JAUUTY010000002">
    <property type="protein sequence ID" value="KAK1683716.1"/>
    <property type="molecule type" value="Genomic_DNA"/>
</dbReference>
<dbReference type="Pfam" id="PF24626">
    <property type="entry name" value="SH3_Tf2-1"/>
    <property type="match status" value="1"/>
</dbReference>
<dbReference type="PANTHER" id="PTHR46148:SF57">
    <property type="entry name" value="OS12G0499874 PROTEIN"/>
    <property type="match status" value="1"/>
</dbReference>
<dbReference type="PROSITE" id="PS50158">
    <property type="entry name" value="ZF_CCHC"/>
    <property type="match status" value="1"/>
</dbReference>
<evidence type="ECO:0000313" key="4">
    <source>
        <dbReference type="EMBL" id="KAK1683716.1"/>
    </source>
</evidence>
<dbReference type="InterPro" id="IPR036397">
    <property type="entry name" value="RNaseH_sf"/>
</dbReference>
<dbReference type="InterPro" id="IPR001878">
    <property type="entry name" value="Znf_CCHC"/>
</dbReference>
<keyword evidence="1" id="KW-0479">Metal-binding</keyword>
<dbReference type="Pfam" id="PF00098">
    <property type="entry name" value="zf-CCHC"/>
    <property type="match status" value="1"/>
</dbReference>
<evidence type="ECO:0000256" key="1">
    <source>
        <dbReference type="PROSITE-ProRule" id="PRU00047"/>
    </source>
</evidence>
<dbReference type="PANTHER" id="PTHR46148">
    <property type="entry name" value="CHROMO DOMAIN-CONTAINING PROTEIN"/>
    <property type="match status" value="1"/>
</dbReference>
<dbReference type="SMART" id="SM00343">
    <property type="entry name" value="ZnF_C2HC"/>
    <property type="match status" value="1"/>
</dbReference>
<feature type="domain" description="CCHC-type" evidence="3">
    <location>
        <begin position="272"/>
        <end position="287"/>
    </location>
</feature>
<dbReference type="SUPFAM" id="SSF54160">
    <property type="entry name" value="Chromo domain-like"/>
    <property type="match status" value="1"/>
</dbReference>
<keyword evidence="1" id="KW-0862">Zinc</keyword>
<gene>
    <name evidence="4" type="ORF">QYE76_044564</name>
</gene>
<dbReference type="Proteomes" id="UP001231189">
    <property type="component" value="Unassembled WGS sequence"/>
</dbReference>
<organism evidence="4 5">
    <name type="scientific">Lolium multiflorum</name>
    <name type="common">Italian ryegrass</name>
    <name type="synonym">Lolium perenne subsp. multiflorum</name>
    <dbReference type="NCBI Taxonomy" id="4521"/>
    <lineage>
        <taxon>Eukaryota</taxon>
        <taxon>Viridiplantae</taxon>
        <taxon>Streptophyta</taxon>
        <taxon>Embryophyta</taxon>
        <taxon>Tracheophyta</taxon>
        <taxon>Spermatophyta</taxon>
        <taxon>Magnoliopsida</taxon>
        <taxon>Liliopsida</taxon>
        <taxon>Poales</taxon>
        <taxon>Poaceae</taxon>
        <taxon>BOP clade</taxon>
        <taxon>Pooideae</taxon>
        <taxon>Poodae</taxon>
        <taxon>Poeae</taxon>
        <taxon>Poeae Chloroplast Group 2 (Poeae type)</taxon>
        <taxon>Loliodinae</taxon>
        <taxon>Loliinae</taxon>
        <taxon>Lolium</taxon>
    </lineage>
</organism>
<dbReference type="InterPro" id="IPR056924">
    <property type="entry name" value="SH3_Tf2-1"/>
</dbReference>
<protein>
    <recommendedName>
        <fullName evidence="3">CCHC-type domain-containing protein</fullName>
    </recommendedName>
</protein>
<reference evidence="4" key="1">
    <citation type="submission" date="2023-07" db="EMBL/GenBank/DDBJ databases">
        <title>A chromosome-level genome assembly of Lolium multiflorum.</title>
        <authorList>
            <person name="Chen Y."/>
            <person name="Copetti D."/>
            <person name="Kolliker R."/>
            <person name="Studer B."/>
        </authorList>
    </citation>
    <scope>NUCLEOTIDE SEQUENCE</scope>
    <source>
        <strain evidence="4">02402/16</strain>
        <tissue evidence="4">Leaf</tissue>
    </source>
</reference>
<keyword evidence="5" id="KW-1185">Reference proteome</keyword>
<feature type="region of interest" description="Disordered" evidence="2">
    <location>
        <begin position="285"/>
        <end position="309"/>
    </location>
</feature>
<dbReference type="AlphaFoldDB" id="A0AAD8WZ01"/>
<dbReference type="SUPFAM" id="SSF57756">
    <property type="entry name" value="Retrovirus zinc finger-like domains"/>
    <property type="match status" value="1"/>
</dbReference>